<organism evidence="1 2">
    <name type="scientific">Baekduia soli</name>
    <dbReference type="NCBI Taxonomy" id="496014"/>
    <lineage>
        <taxon>Bacteria</taxon>
        <taxon>Bacillati</taxon>
        <taxon>Actinomycetota</taxon>
        <taxon>Thermoleophilia</taxon>
        <taxon>Solirubrobacterales</taxon>
        <taxon>Baekduiaceae</taxon>
        <taxon>Baekduia</taxon>
    </lineage>
</organism>
<dbReference type="KEGG" id="bsol:FSW04_06375"/>
<dbReference type="PIRSF" id="PIRSF001439">
    <property type="entry name" value="CryM"/>
    <property type="match status" value="1"/>
</dbReference>
<reference evidence="1 2" key="1">
    <citation type="journal article" date="2018" name="J. Microbiol.">
        <title>Baekduia soli gen. nov., sp. nov., a novel bacterium isolated from the soil of Baekdu Mountain and proposal of a novel family name, Baekduiaceae fam. nov.</title>
        <authorList>
            <person name="An D.S."/>
            <person name="Siddiqi M.Z."/>
            <person name="Kim K.H."/>
            <person name="Yu H.S."/>
            <person name="Im W.T."/>
        </authorList>
    </citation>
    <scope>NUCLEOTIDE SEQUENCE [LARGE SCALE GENOMIC DNA]</scope>
    <source>
        <strain evidence="1 2">BR7-21</strain>
    </source>
</reference>
<dbReference type="PANTHER" id="PTHR13812">
    <property type="entry name" value="KETIMINE REDUCTASE MU-CRYSTALLIN"/>
    <property type="match status" value="1"/>
</dbReference>
<dbReference type="EMBL" id="CP042430">
    <property type="protein sequence ID" value="QEC47252.1"/>
    <property type="molecule type" value="Genomic_DNA"/>
</dbReference>
<evidence type="ECO:0000313" key="2">
    <source>
        <dbReference type="Proteomes" id="UP000321805"/>
    </source>
</evidence>
<proteinExistence type="predicted"/>
<dbReference type="InterPro" id="IPR036291">
    <property type="entry name" value="NAD(P)-bd_dom_sf"/>
</dbReference>
<dbReference type="SUPFAM" id="SSF51735">
    <property type="entry name" value="NAD(P)-binding Rossmann-fold domains"/>
    <property type="match status" value="1"/>
</dbReference>
<dbReference type="Gene3D" id="3.40.50.720">
    <property type="entry name" value="NAD(P)-binding Rossmann-like Domain"/>
    <property type="match status" value="1"/>
</dbReference>
<dbReference type="OrthoDB" id="3814544at2"/>
<protein>
    <submittedName>
        <fullName evidence="1">Ornithine cyclodeaminase family protein</fullName>
    </submittedName>
</protein>
<dbReference type="PANTHER" id="PTHR13812:SF19">
    <property type="entry name" value="KETIMINE REDUCTASE MU-CRYSTALLIN"/>
    <property type="match status" value="1"/>
</dbReference>
<dbReference type="GO" id="GO:0042562">
    <property type="term" value="F:hormone binding"/>
    <property type="evidence" value="ECO:0007669"/>
    <property type="project" value="TreeGrafter"/>
</dbReference>
<dbReference type="InterPro" id="IPR023401">
    <property type="entry name" value="ODC_N"/>
</dbReference>
<dbReference type="AlphaFoldDB" id="A0A5B8U2U1"/>
<keyword evidence="2" id="KW-1185">Reference proteome</keyword>
<dbReference type="Pfam" id="PF02423">
    <property type="entry name" value="OCD_Mu_crystall"/>
    <property type="match status" value="1"/>
</dbReference>
<name>A0A5B8U2U1_9ACTN</name>
<dbReference type="GO" id="GO:0005737">
    <property type="term" value="C:cytoplasm"/>
    <property type="evidence" value="ECO:0007669"/>
    <property type="project" value="TreeGrafter"/>
</dbReference>
<sequence>MTDVLILGQAEVAALLDLDELLPALADALRALSAGRASVPPRVGASAAQGLLAAMPVALAGVALATKLVSVFPANHERGLPSHQALIAVFDEETGTLQTLMDGTHITAVRTGAAAAVAADALARPDASVLAILGAGVQGRSHLEAFTRIRGLSDIRVASRTAAHADALAAAHPAARSVATFEAAVRGADIVCCCTDARAPILDAAWLAPGTHVSSVGGTFGPELDAATVAAAQVFAEWRGAAEHAPPAGAHELQGLDPEAVTEIGEVLAGTRPGRADAAALTVYKSTGHAVEDAAAAALVDRRARASGAGHTVVL</sequence>
<evidence type="ECO:0000313" key="1">
    <source>
        <dbReference type="EMBL" id="QEC47252.1"/>
    </source>
</evidence>
<accession>A0A5B8U2U1</accession>
<dbReference type="Proteomes" id="UP000321805">
    <property type="component" value="Chromosome"/>
</dbReference>
<dbReference type="RefSeq" id="WP_146917493.1">
    <property type="nucleotide sequence ID" value="NZ_CP042430.1"/>
</dbReference>
<dbReference type="InterPro" id="IPR003462">
    <property type="entry name" value="ODC_Mu_crystall"/>
</dbReference>
<gene>
    <name evidence="1" type="ORF">FSW04_06375</name>
</gene>
<dbReference type="Gene3D" id="3.30.1780.10">
    <property type="entry name" value="ornithine cyclodeaminase, domain 1"/>
    <property type="match status" value="1"/>
</dbReference>